<sequence length="319" mass="33313">MKAAVVTAAHTPPLYADFAVPQAQPGLRSIAVSAAALSRVTRARASGTHYSSSSRYPFVAGVDGTGCLDDGRRVYFAFPPAPFGAMAEHCVVEDAHCIALPDGLDDVTAAALAIPGMSSYAALIERARFVAGETVLVNGATGSSGRLAVQIAKHLGARKVIATGRNEAVLESLRSEGADATISLTQPEADLERALASHFREGIDVVLDYLWGPSARASLIAAAKALPDGYPLRFVQIGSIGGEDLPLPGAVLRSTAITLLGSGIGSVPMPRLMHALKSVFEIALPARLHIETEAIPLSSVAECWERAESSKRIVLTVAR</sequence>
<name>A0A494XCC4_9BURK</name>
<accession>A0A494XCC4</accession>
<dbReference type="OrthoDB" id="9787435at2"/>
<dbReference type="Pfam" id="PF00107">
    <property type="entry name" value="ADH_zinc_N"/>
    <property type="match status" value="1"/>
</dbReference>
<dbReference type="SMART" id="SM00829">
    <property type="entry name" value="PKS_ER"/>
    <property type="match status" value="1"/>
</dbReference>
<dbReference type="Gene3D" id="3.40.50.720">
    <property type="entry name" value="NAD(P)-binding Rossmann-like Domain"/>
    <property type="match status" value="1"/>
</dbReference>
<evidence type="ECO:0000313" key="2">
    <source>
        <dbReference type="EMBL" id="RKP46166.1"/>
    </source>
</evidence>
<dbReference type="InterPro" id="IPR011032">
    <property type="entry name" value="GroES-like_sf"/>
</dbReference>
<dbReference type="PANTHER" id="PTHR43677:SF11">
    <property type="entry name" value="ZINC-CONTAINING ALCOHOL DEHYDROGENASE"/>
    <property type="match status" value="1"/>
</dbReference>
<proteinExistence type="predicted"/>
<dbReference type="GO" id="GO:0016491">
    <property type="term" value="F:oxidoreductase activity"/>
    <property type="evidence" value="ECO:0007669"/>
    <property type="project" value="InterPro"/>
</dbReference>
<dbReference type="Proteomes" id="UP000270342">
    <property type="component" value="Unassembled WGS sequence"/>
</dbReference>
<dbReference type="RefSeq" id="WP_121090509.1">
    <property type="nucleotide sequence ID" value="NZ_RBZU01000015.1"/>
</dbReference>
<dbReference type="InterPro" id="IPR013149">
    <property type="entry name" value="ADH-like_C"/>
</dbReference>
<organism evidence="2 3">
    <name type="scientific">Pararobbsia silviterrae</name>
    <dbReference type="NCBI Taxonomy" id="1792498"/>
    <lineage>
        <taxon>Bacteria</taxon>
        <taxon>Pseudomonadati</taxon>
        <taxon>Pseudomonadota</taxon>
        <taxon>Betaproteobacteria</taxon>
        <taxon>Burkholderiales</taxon>
        <taxon>Burkholderiaceae</taxon>
        <taxon>Pararobbsia</taxon>
    </lineage>
</organism>
<dbReference type="InterPro" id="IPR051397">
    <property type="entry name" value="Zn-ADH-like_protein"/>
</dbReference>
<dbReference type="InterPro" id="IPR020843">
    <property type="entry name" value="ER"/>
</dbReference>
<reference evidence="2 3" key="1">
    <citation type="submission" date="2018-10" db="EMBL/GenBank/DDBJ databases">
        <title>Robbsia sp. DHC34, isolated from soil.</title>
        <authorList>
            <person name="Gao Z.-H."/>
            <person name="Qiu L.-H."/>
        </authorList>
    </citation>
    <scope>NUCLEOTIDE SEQUENCE [LARGE SCALE GENOMIC DNA]</scope>
    <source>
        <strain evidence="2 3">DHC34</strain>
    </source>
</reference>
<dbReference type="InterPro" id="IPR036291">
    <property type="entry name" value="NAD(P)-bd_dom_sf"/>
</dbReference>
<dbReference type="AlphaFoldDB" id="A0A494XCC4"/>
<feature type="domain" description="Enoyl reductase (ER)" evidence="1">
    <location>
        <begin position="9"/>
        <end position="315"/>
    </location>
</feature>
<evidence type="ECO:0000259" key="1">
    <source>
        <dbReference type="SMART" id="SM00829"/>
    </source>
</evidence>
<dbReference type="SUPFAM" id="SSF50129">
    <property type="entry name" value="GroES-like"/>
    <property type="match status" value="1"/>
</dbReference>
<comment type="caution">
    <text evidence="2">The sequence shown here is derived from an EMBL/GenBank/DDBJ whole genome shotgun (WGS) entry which is preliminary data.</text>
</comment>
<dbReference type="EMBL" id="RBZU01000015">
    <property type="protein sequence ID" value="RKP46166.1"/>
    <property type="molecule type" value="Genomic_DNA"/>
</dbReference>
<gene>
    <name evidence="2" type="ORF">D7S86_24915</name>
</gene>
<keyword evidence="3" id="KW-1185">Reference proteome</keyword>
<protein>
    <submittedName>
        <fullName evidence="2">Zinc-binding alcohol dehydrogenase family protein</fullName>
    </submittedName>
</protein>
<evidence type="ECO:0000313" key="3">
    <source>
        <dbReference type="Proteomes" id="UP000270342"/>
    </source>
</evidence>
<dbReference type="Gene3D" id="3.90.180.10">
    <property type="entry name" value="Medium-chain alcohol dehydrogenases, catalytic domain"/>
    <property type="match status" value="1"/>
</dbReference>
<dbReference type="PANTHER" id="PTHR43677">
    <property type="entry name" value="SHORT-CHAIN DEHYDROGENASE/REDUCTASE"/>
    <property type="match status" value="1"/>
</dbReference>
<dbReference type="SUPFAM" id="SSF51735">
    <property type="entry name" value="NAD(P)-binding Rossmann-fold domains"/>
    <property type="match status" value="1"/>
</dbReference>